<sequence>MTTSPALVAVLSVTQHRQAMNRRQVQAGLRSVIQEHLVWDGPVPIFTAPAPPAAPSCSPGSWI</sequence>
<gene>
    <name evidence="1" type="ORF">C7B43_16715</name>
</gene>
<reference evidence="1 2" key="1">
    <citation type="journal article" date="2014" name="BMC Genomics">
        <title>Comparison of environmental and isolate Sulfobacillus genomes reveals diverse carbon, sulfur, nitrogen, and hydrogen metabolisms.</title>
        <authorList>
            <person name="Justice N.B."/>
            <person name="Norman A."/>
            <person name="Brown C.T."/>
            <person name="Singh A."/>
            <person name="Thomas B.C."/>
            <person name="Banfield J.F."/>
        </authorList>
    </citation>
    <scope>NUCLEOTIDE SEQUENCE [LARGE SCALE GENOMIC DNA]</scope>
    <source>
        <strain evidence="1">AMDSBA1</strain>
    </source>
</reference>
<comment type="caution">
    <text evidence="1">The sequence shown here is derived from an EMBL/GenBank/DDBJ whole genome shotgun (WGS) entry which is preliminary data.</text>
</comment>
<proteinExistence type="predicted"/>
<dbReference type="AlphaFoldDB" id="A0A2T2WTH6"/>
<name>A0A2T2WTH6_9FIRM</name>
<organism evidence="1 2">
    <name type="scientific">Sulfobacillus benefaciens</name>
    <dbReference type="NCBI Taxonomy" id="453960"/>
    <lineage>
        <taxon>Bacteria</taxon>
        <taxon>Bacillati</taxon>
        <taxon>Bacillota</taxon>
        <taxon>Clostridia</taxon>
        <taxon>Eubacteriales</taxon>
        <taxon>Clostridiales Family XVII. Incertae Sedis</taxon>
        <taxon>Sulfobacillus</taxon>
    </lineage>
</organism>
<protein>
    <submittedName>
        <fullName evidence="1">Uncharacterized protein</fullName>
    </submittedName>
</protein>
<evidence type="ECO:0000313" key="2">
    <source>
        <dbReference type="Proteomes" id="UP000242699"/>
    </source>
</evidence>
<dbReference type="EMBL" id="PXYT01000053">
    <property type="protein sequence ID" value="PSR25548.1"/>
    <property type="molecule type" value="Genomic_DNA"/>
</dbReference>
<evidence type="ECO:0000313" key="1">
    <source>
        <dbReference type="EMBL" id="PSR25548.1"/>
    </source>
</evidence>
<dbReference type="Proteomes" id="UP000242699">
    <property type="component" value="Unassembled WGS sequence"/>
</dbReference>
<accession>A0A2T2WTH6</accession>